<dbReference type="EMBL" id="JWIR02000089">
    <property type="protein sequence ID" value="KKB34144.1"/>
    <property type="molecule type" value="Genomic_DNA"/>
</dbReference>
<dbReference type="InterPro" id="IPR012454">
    <property type="entry name" value="DUF1659"/>
</dbReference>
<comment type="caution">
    <text evidence="2">The sequence shown here is derived from an EMBL/GenBank/DDBJ whole genome shotgun (WGS) entry which is preliminary data.</text>
</comment>
<dbReference type="AlphaFoldDB" id="A0A0F5HMK3"/>
<accession>A0A0F5HL82</accession>
<proteinExistence type="predicted"/>
<gene>
    <name evidence="2" type="ORF">QY95_04030</name>
</gene>
<organism evidence="2 3">
    <name type="scientific">Bacillus thermotolerans</name>
    <name type="common">Quasibacillus thermotolerans</name>
    <dbReference type="NCBI Taxonomy" id="1221996"/>
    <lineage>
        <taxon>Bacteria</taxon>
        <taxon>Bacillati</taxon>
        <taxon>Bacillota</taxon>
        <taxon>Bacilli</taxon>
        <taxon>Bacillales</taxon>
        <taxon>Bacillaceae</taxon>
        <taxon>Bacillus</taxon>
    </lineage>
</organism>
<keyword evidence="3" id="KW-1185">Reference proteome</keyword>
<feature type="domain" description="DUF1659" evidence="1">
    <location>
        <begin position="4"/>
        <end position="73"/>
    </location>
</feature>
<reference evidence="2" key="1">
    <citation type="submission" date="2015-02" db="EMBL/GenBank/DDBJ databases">
        <title>Genome Assembly of Bacillaceae bacterium MTCC 8252.</title>
        <authorList>
            <person name="Verma A."/>
            <person name="Khatri I."/>
            <person name="Mual P."/>
            <person name="Subramanian S."/>
            <person name="Krishnamurthi S."/>
        </authorList>
    </citation>
    <scope>NUCLEOTIDE SEQUENCE [LARGE SCALE GENOMIC DNA]</scope>
    <source>
        <strain evidence="2">MTCC 8252</strain>
    </source>
</reference>
<name>A0A0F5HMK3_BACTR</name>
<dbReference type="Pfam" id="PF07872">
    <property type="entry name" value="DUF1659"/>
    <property type="match status" value="1"/>
</dbReference>
<dbReference type="RefSeq" id="WP_039238177.1">
    <property type="nucleotide sequence ID" value="NZ_JWIQ02000029.1"/>
</dbReference>
<evidence type="ECO:0000313" key="3">
    <source>
        <dbReference type="Proteomes" id="UP000031563"/>
    </source>
</evidence>
<accession>A0A0F5HMK3</accession>
<evidence type="ECO:0000313" key="2">
    <source>
        <dbReference type="EMBL" id="KKB34144.1"/>
    </source>
</evidence>
<evidence type="ECO:0000259" key="1">
    <source>
        <dbReference type="Pfam" id="PF07872"/>
    </source>
</evidence>
<sequence length="74" mass="8341">MAVTKLPNTFSLILNIGRWDADQGKTISKKYTFSNLREEPAIENVYSAGKALERLYEDPAMNIQLATNHDLINS</sequence>
<dbReference type="STRING" id="1221996.QY95_04030"/>
<dbReference type="Proteomes" id="UP000031563">
    <property type="component" value="Unassembled WGS sequence"/>
</dbReference>
<protein>
    <recommendedName>
        <fullName evidence="1">DUF1659 domain-containing protein</fullName>
    </recommendedName>
</protein>
<dbReference type="OrthoDB" id="48766at2"/>